<evidence type="ECO:0000256" key="2">
    <source>
        <dbReference type="ARBA" id="ARBA00004236"/>
    </source>
</evidence>
<feature type="transmembrane region" description="Helical" evidence="13">
    <location>
        <begin position="247"/>
        <end position="269"/>
    </location>
</feature>
<keyword evidence="8 13" id="KW-0406">Ion transport</keyword>
<feature type="region of interest" description="Disordered" evidence="14">
    <location>
        <begin position="367"/>
        <end position="387"/>
    </location>
</feature>
<evidence type="ECO:0000256" key="6">
    <source>
        <dbReference type="ARBA" id="ARBA00022729"/>
    </source>
</evidence>
<name>A0A914VHB4_9BILA</name>
<dbReference type="Pfam" id="PF02932">
    <property type="entry name" value="Neur_chan_memb"/>
    <property type="match status" value="1"/>
</dbReference>
<keyword evidence="6 13" id="KW-0732">Signal</keyword>
<feature type="domain" description="Neurotransmitter-gated ion-channel transmembrane" evidence="16">
    <location>
        <begin position="255"/>
        <end position="509"/>
    </location>
</feature>
<accession>A0A914VHB4</accession>
<feature type="transmembrane region" description="Helical" evidence="13">
    <location>
        <begin position="281"/>
        <end position="301"/>
    </location>
</feature>
<keyword evidence="7 13" id="KW-1133">Transmembrane helix</keyword>
<dbReference type="InterPro" id="IPR036719">
    <property type="entry name" value="Neuro-gated_channel_TM_sf"/>
</dbReference>
<evidence type="ECO:0000256" key="1">
    <source>
        <dbReference type="ARBA" id="ARBA00004141"/>
    </source>
</evidence>
<dbReference type="InterPro" id="IPR006028">
    <property type="entry name" value="GABAA/Glycine_rcpt"/>
</dbReference>
<comment type="similarity">
    <text evidence="12 13">Belongs to the ligand-gated ion channel (TC 1.A.9) family.</text>
</comment>
<dbReference type="SUPFAM" id="SSF63712">
    <property type="entry name" value="Nicotinic receptor ligand binding domain-like"/>
    <property type="match status" value="1"/>
</dbReference>
<evidence type="ECO:0000256" key="3">
    <source>
        <dbReference type="ARBA" id="ARBA00022448"/>
    </source>
</evidence>
<dbReference type="AlphaFoldDB" id="A0A914VHB4"/>
<feature type="transmembrane region" description="Helical" evidence="13">
    <location>
        <begin position="313"/>
        <end position="334"/>
    </location>
</feature>
<dbReference type="CDD" id="cd18990">
    <property type="entry name" value="LGIC_ECD_GABAAR"/>
    <property type="match status" value="1"/>
</dbReference>
<keyword evidence="4" id="KW-1003">Cell membrane</keyword>
<dbReference type="GO" id="GO:0005886">
    <property type="term" value="C:plasma membrane"/>
    <property type="evidence" value="ECO:0007669"/>
    <property type="project" value="UniProtKB-SubCell"/>
</dbReference>
<evidence type="ECO:0000259" key="16">
    <source>
        <dbReference type="Pfam" id="PF02932"/>
    </source>
</evidence>
<dbReference type="SUPFAM" id="SSF90112">
    <property type="entry name" value="Neurotransmitter-gated ion-channel transmembrane pore"/>
    <property type="match status" value="1"/>
</dbReference>
<feature type="compositionally biased region" description="Basic residues" evidence="14">
    <location>
        <begin position="468"/>
        <end position="479"/>
    </location>
</feature>
<organism evidence="17 18">
    <name type="scientific">Plectus sambesii</name>
    <dbReference type="NCBI Taxonomy" id="2011161"/>
    <lineage>
        <taxon>Eukaryota</taxon>
        <taxon>Metazoa</taxon>
        <taxon>Ecdysozoa</taxon>
        <taxon>Nematoda</taxon>
        <taxon>Chromadorea</taxon>
        <taxon>Plectida</taxon>
        <taxon>Plectina</taxon>
        <taxon>Plectoidea</taxon>
        <taxon>Plectidae</taxon>
        <taxon>Plectus</taxon>
    </lineage>
</organism>
<evidence type="ECO:0000256" key="13">
    <source>
        <dbReference type="RuleBase" id="RU000687"/>
    </source>
</evidence>
<dbReference type="GO" id="GO:0005230">
    <property type="term" value="F:extracellular ligand-gated monoatomic ion channel activity"/>
    <property type="evidence" value="ECO:0007669"/>
    <property type="project" value="InterPro"/>
</dbReference>
<protein>
    <submittedName>
        <fullName evidence="18">Uncharacterized protein</fullName>
    </submittedName>
</protein>
<comment type="subcellular location">
    <subcellularLocation>
        <location evidence="2">Cell membrane</location>
    </subcellularLocation>
    <subcellularLocation>
        <location evidence="1">Membrane</location>
        <topology evidence="1">Multi-pass membrane protein</topology>
    </subcellularLocation>
</comment>
<dbReference type="NCBIfam" id="TIGR00860">
    <property type="entry name" value="LIC"/>
    <property type="match status" value="1"/>
</dbReference>
<keyword evidence="11 13" id="KW-0407">Ion channel</keyword>
<evidence type="ECO:0000256" key="7">
    <source>
        <dbReference type="ARBA" id="ARBA00022989"/>
    </source>
</evidence>
<dbReference type="InterPro" id="IPR018000">
    <property type="entry name" value="Neurotransmitter_ion_chnl_CS"/>
</dbReference>
<dbReference type="Gene3D" id="1.20.58.390">
    <property type="entry name" value="Neurotransmitter-gated ion-channel transmembrane domain"/>
    <property type="match status" value="1"/>
</dbReference>
<evidence type="ECO:0000256" key="11">
    <source>
        <dbReference type="ARBA" id="ARBA00023303"/>
    </source>
</evidence>
<evidence type="ECO:0000313" key="17">
    <source>
        <dbReference type="Proteomes" id="UP000887566"/>
    </source>
</evidence>
<proteinExistence type="inferred from homology"/>
<evidence type="ECO:0000259" key="15">
    <source>
        <dbReference type="Pfam" id="PF02931"/>
    </source>
</evidence>
<feature type="compositionally biased region" description="Polar residues" evidence="14">
    <location>
        <begin position="437"/>
        <end position="464"/>
    </location>
</feature>
<evidence type="ECO:0000256" key="5">
    <source>
        <dbReference type="ARBA" id="ARBA00022692"/>
    </source>
</evidence>
<dbReference type="PRINTS" id="PR00253">
    <property type="entry name" value="GABAARECEPTR"/>
</dbReference>
<dbReference type="InterPro" id="IPR036734">
    <property type="entry name" value="Neur_chan_lig-bd_sf"/>
</dbReference>
<feature type="signal peptide" evidence="13">
    <location>
        <begin position="1"/>
        <end position="29"/>
    </location>
</feature>
<dbReference type="WBParaSite" id="PSAMB.scaffold1959size26419.g15709.t1">
    <property type="protein sequence ID" value="PSAMB.scaffold1959size26419.g15709.t1"/>
    <property type="gene ID" value="PSAMB.scaffold1959size26419.g15709"/>
</dbReference>
<dbReference type="CDD" id="cd19049">
    <property type="entry name" value="LGIC_TM_anion"/>
    <property type="match status" value="1"/>
</dbReference>
<dbReference type="GO" id="GO:0004888">
    <property type="term" value="F:transmembrane signaling receptor activity"/>
    <property type="evidence" value="ECO:0007669"/>
    <property type="project" value="InterPro"/>
</dbReference>
<feature type="region of interest" description="Disordered" evidence="14">
    <location>
        <begin position="434"/>
        <end position="479"/>
    </location>
</feature>
<evidence type="ECO:0000256" key="12">
    <source>
        <dbReference type="ARBA" id="ARBA00061606"/>
    </source>
</evidence>
<dbReference type="InterPro" id="IPR006029">
    <property type="entry name" value="Neurotrans-gated_channel_TM"/>
</dbReference>
<evidence type="ECO:0000256" key="4">
    <source>
        <dbReference type="ARBA" id="ARBA00022475"/>
    </source>
</evidence>
<dbReference type="FunFam" id="2.70.170.10:FF:000035">
    <property type="entry name" value="Ligand-Gated ion Channel"/>
    <property type="match status" value="1"/>
</dbReference>
<evidence type="ECO:0000313" key="18">
    <source>
        <dbReference type="WBParaSite" id="PSAMB.scaffold1959size26419.g15709.t1"/>
    </source>
</evidence>
<dbReference type="Gene3D" id="2.70.170.10">
    <property type="entry name" value="Neurotransmitter-gated ion-channel ligand-binding domain"/>
    <property type="match status" value="1"/>
</dbReference>
<evidence type="ECO:0000256" key="14">
    <source>
        <dbReference type="SAM" id="MobiDB-lite"/>
    </source>
</evidence>
<dbReference type="Pfam" id="PF02931">
    <property type="entry name" value="Neur_chan_LBD"/>
    <property type="match status" value="1"/>
</dbReference>
<dbReference type="PROSITE" id="PS00236">
    <property type="entry name" value="NEUROTR_ION_CHANNEL"/>
    <property type="match status" value="1"/>
</dbReference>
<keyword evidence="9 13" id="KW-0472">Membrane</keyword>
<feature type="domain" description="Neurotransmitter-gated ion-channel ligand-binding" evidence="15">
    <location>
        <begin position="43"/>
        <end position="246"/>
    </location>
</feature>
<feature type="chain" id="PRO_5038159273" evidence="13">
    <location>
        <begin position="30"/>
        <end position="527"/>
    </location>
</feature>
<evidence type="ECO:0000256" key="8">
    <source>
        <dbReference type="ARBA" id="ARBA00023065"/>
    </source>
</evidence>
<evidence type="ECO:0000256" key="10">
    <source>
        <dbReference type="ARBA" id="ARBA00023180"/>
    </source>
</evidence>
<dbReference type="InterPro" id="IPR006201">
    <property type="entry name" value="Neur_channel"/>
</dbReference>
<dbReference type="InterPro" id="IPR006202">
    <property type="entry name" value="Neur_chan_lig-bd"/>
</dbReference>
<evidence type="ECO:0000256" key="9">
    <source>
        <dbReference type="ARBA" id="ARBA00023136"/>
    </source>
</evidence>
<keyword evidence="10" id="KW-0325">Glycoprotein</keyword>
<keyword evidence="5 13" id="KW-0812">Transmembrane</keyword>
<dbReference type="PRINTS" id="PR00252">
    <property type="entry name" value="NRIONCHANNEL"/>
</dbReference>
<sequence length="527" mass="59753">MADPSSFCACRRFICVVTLLHYFFAVAMAKRRECPEGAWMEGAIVNSIMSNYTKTLPVADDAVQVKVELHVQDISSLNEITSDFEIDILFTQLWHDPALSFANYTACKRNITMEARYLTSIWTPNTCLINSKKSTIHSSPTDNVMFILYENGTIWVNYRLQVKAPCDLDLRTFPFDTQHCSLVFESYSHNSEEVTLEWFEPHPVTLMKPIKLPDFDLVHYKTQRVTLDYPNGLWDELEVTFVFKRRYGFYILQAYVPTYLTIMVSWVSFCMEPKALPARTTVGVSSLLALTFQFGNILKNLPRVSYIKAMDVWMLGCISFVFFTMVELAIVCYIGRCQSRTAPCGGRRDSETPMQMSERRISRHATTFHNGGCSMGAPRTTRGGSVFGGRQTTFDNNGRVNMFAQIVHSSNSPTPSPTLARHRPPMMILPSSAYHDSLNSPTEGSGSMSQQPLTTAASLNSMETSPLRPRRGGISRHRPAPRLIAPETIDKISTALFPLAFTIFNAVYWWYYLSQTFEEHQPVLPSH</sequence>
<reference evidence="18" key="1">
    <citation type="submission" date="2022-11" db="UniProtKB">
        <authorList>
            <consortium name="WormBaseParasite"/>
        </authorList>
    </citation>
    <scope>IDENTIFICATION</scope>
</reference>
<keyword evidence="17" id="KW-1185">Reference proteome</keyword>
<dbReference type="PANTHER" id="PTHR18945">
    <property type="entry name" value="NEUROTRANSMITTER GATED ION CHANNEL"/>
    <property type="match status" value="1"/>
</dbReference>
<feature type="transmembrane region" description="Helical" evidence="13">
    <location>
        <begin position="492"/>
        <end position="511"/>
    </location>
</feature>
<dbReference type="Proteomes" id="UP000887566">
    <property type="component" value="Unplaced"/>
</dbReference>
<dbReference type="InterPro" id="IPR038050">
    <property type="entry name" value="Neuro_actylchol_rec"/>
</dbReference>
<keyword evidence="3 13" id="KW-0813">Transport</keyword>